<name>A0A077PZZ7_XENBV</name>
<dbReference type="InterPro" id="IPR045851">
    <property type="entry name" value="AMP-bd_C_sf"/>
</dbReference>
<dbReference type="Proteomes" id="UP000028493">
    <property type="component" value="Unassembled WGS sequence"/>
</dbReference>
<accession>A0A077PZZ7</accession>
<dbReference type="PROSITE" id="PS00455">
    <property type="entry name" value="AMP_BINDING"/>
    <property type="match status" value="1"/>
</dbReference>
<feature type="domain" description="AMP-dependent synthetase/ligase" evidence="1">
    <location>
        <begin position="17"/>
        <end position="362"/>
    </location>
</feature>
<dbReference type="Gene3D" id="3.30.300.30">
    <property type="match status" value="1"/>
</dbReference>
<reference evidence="2" key="1">
    <citation type="submission" date="2013-07" db="EMBL/GenBank/DDBJ databases">
        <title>Sub-species coevolution in mutualistic symbiosis.</title>
        <authorList>
            <person name="Murfin K."/>
            <person name="Klassen J."/>
            <person name="Lee M."/>
            <person name="Forst S."/>
            <person name="Stock P."/>
            <person name="Goodrich-Blair H."/>
        </authorList>
    </citation>
    <scope>NUCLEOTIDE SEQUENCE [LARGE SCALE GENOMIC DNA]</scope>
    <source>
        <strain evidence="2">Kraussei Becker Underwood</strain>
    </source>
</reference>
<dbReference type="PANTHER" id="PTHR45527:SF1">
    <property type="entry name" value="FATTY ACID SYNTHASE"/>
    <property type="match status" value="1"/>
</dbReference>
<gene>
    <name evidence="2" type="ORF">XBKB1_570020</name>
</gene>
<dbReference type="EMBL" id="CBSZ010000392">
    <property type="protein sequence ID" value="CDH26331.1"/>
    <property type="molecule type" value="Genomic_DNA"/>
</dbReference>
<dbReference type="HOGENOM" id="CLU_000022_2_12_6"/>
<proteinExistence type="predicted"/>
<dbReference type="InterPro" id="IPR042099">
    <property type="entry name" value="ANL_N_sf"/>
</dbReference>
<organism evidence="2">
    <name type="scientific">Xenorhabdus bovienii str. kraussei Becker Underwood</name>
    <dbReference type="NCBI Taxonomy" id="1398204"/>
    <lineage>
        <taxon>Bacteria</taxon>
        <taxon>Pseudomonadati</taxon>
        <taxon>Pseudomonadota</taxon>
        <taxon>Gammaproteobacteria</taxon>
        <taxon>Enterobacterales</taxon>
        <taxon>Morganellaceae</taxon>
        <taxon>Xenorhabdus</taxon>
    </lineage>
</organism>
<dbReference type="AlphaFoldDB" id="A0A077PZZ7"/>
<evidence type="ECO:0000313" key="2">
    <source>
        <dbReference type="EMBL" id="CDH26331.1"/>
    </source>
</evidence>
<dbReference type="GO" id="GO:0044550">
    <property type="term" value="P:secondary metabolite biosynthetic process"/>
    <property type="evidence" value="ECO:0007669"/>
    <property type="project" value="TreeGrafter"/>
</dbReference>
<dbReference type="GO" id="GO:0031177">
    <property type="term" value="F:phosphopantetheine binding"/>
    <property type="evidence" value="ECO:0007669"/>
    <property type="project" value="TreeGrafter"/>
</dbReference>
<dbReference type="CDD" id="cd05930">
    <property type="entry name" value="A_NRPS"/>
    <property type="match status" value="1"/>
</dbReference>
<dbReference type="Pfam" id="PF00501">
    <property type="entry name" value="AMP-binding"/>
    <property type="match status" value="1"/>
</dbReference>
<dbReference type="SUPFAM" id="SSF56801">
    <property type="entry name" value="Acetyl-CoA synthetase-like"/>
    <property type="match status" value="1"/>
</dbReference>
<dbReference type="RefSeq" id="WP_038193409.1">
    <property type="nucleotide sequence ID" value="NZ_CAWLXS010000056.1"/>
</dbReference>
<sequence length="507" mass="56151">MPKYEGELESIPDVLFEVVSRYSNKIALIFNSETLSYRELWERSAKLAFVLQKIGVKKGDKVAIKSTRNLELYLMLLAVIRVGAIIVPINNGNPKQYVEESIEVANVSFLISDDSSLVYKGSYQPISIAALFFEAKSLNFVPIEFQVLLPSDPVMMLMTSGSTGKPKSVVIRHCGLARLSIPVDQLGNTADDRYLQLAEPSFAACGNEIWMSLLTGATLVVYPSSAPDLIELTNIIHNQQVSILFLSGGLFRLLLEVSPDTLHMPNSVIVSGDFVSPRLFTAAAKAGLTKIFNGMGCTENSAISSAYLVSPHDTFDDGLPVPIGTPLPLVDMIVLDEHQQKCELNMPGELCIGGAGLAEGYLDPKLTSDRFIVVSIDGQLQRYYRTDDRAKCDEFGNFTLLGRGSHICKIRGFRVELTGIEHVLRAHPQIEDVIVVMEETSNEPRLHACYLSKVDSVDHGDLRNFLSSRLPSYMVPERFTQYKILPMTMNGKRDRIHMAQCLANENI</sequence>
<comment type="caution">
    <text evidence="2">The sequence shown here is derived from an EMBL/GenBank/DDBJ whole genome shotgun (WGS) entry which is preliminary data.</text>
</comment>
<dbReference type="Gene3D" id="3.40.50.12780">
    <property type="entry name" value="N-terminal domain of ligase-like"/>
    <property type="match status" value="1"/>
</dbReference>
<dbReference type="InterPro" id="IPR020845">
    <property type="entry name" value="AMP-binding_CS"/>
</dbReference>
<dbReference type="PANTHER" id="PTHR45527">
    <property type="entry name" value="NONRIBOSOMAL PEPTIDE SYNTHETASE"/>
    <property type="match status" value="1"/>
</dbReference>
<protein>
    <submittedName>
        <fullName evidence="2">Amino acid adenylation domain-containing protein</fullName>
    </submittedName>
</protein>
<dbReference type="GO" id="GO:0043041">
    <property type="term" value="P:amino acid activation for nonribosomal peptide biosynthetic process"/>
    <property type="evidence" value="ECO:0007669"/>
    <property type="project" value="TreeGrafter"/>
</dbReference>
<dbReference type="GO" id="GO:0005737">
    <property type="term" value="C:cytoplasm"/>
    <property type="evidence" value="ECO:0007669"/>
    <property type="project" value="TreeGrafter"/>
</dbReference>
<dbReference type="InterPro" id="IPR000873">
    <property type="entry name" value="AMP-dep_synth/lig_dom"/>
</dbReference>
<evidence type="ECO:0000259" key="1">
    <source>
        <dbReference type="Pfam" id="PF00501"/>
    </source>
</evidence>